<dbReference type="AlphaFoldDB" id="A0A917U557"/>
<accession>A0A917U557</accession>
<reference evidence="1" key="1">
    <citation type="journal article" date="2014" name="Int. J. Syst. Evol. Microbiol.">
        <title>Complete genome sequence of Corynebacterium casei LMG S-19264T (=DSM 44701T), isolated from a smear-ripened cheese.</title>
        <authorList>
            <consortium name="US DOE Joint Genome Institute (JGI-PGF)"/>
            <person name="Walter F."/>
            <person name="Albersmeier A."/>
            <person name="Kalinowski J."/>
            <person name="Ruckert C."/>
        </authorList>
    </citation>
    <scope>NUCLEOTIDE SEQUENCE</scope>
    <source>
        <strain evidence="1">CGMCC 4.7312</strain>
    </source>
</reference>
<dbReference type="EMBL" id="BMNB01000030">
    <property type="protein sequence ID" value="GGM59140.1"/>
    <property type="molecule type" value="Genomic_DNA"/>
</dbReference>
<dbReference type="Proteomes" id="UP000608890">
    <property type="component" value="Unassembled WGS sequence"/>
</dbReference>
<proteinExistence type="predicted"/>
<evidence type="ECO:0000313" key="1">
    <source>
        <dbReference type="EMBL" id="GGM59140.1"/>
    </source>
</evidence>
<name>A0A917U557_9ACTN</name>
<organism evidence="1 2">
    <name type="scientific">Micromonospora sonchi</name>
    <dbReference type="NCBI Taxonomy" id="1763543"/>
    <lineage>
        <taxon>Bacteria</taxon>
        <taxon>Bacillati</taxon>
        <taxon>Actinomycetota</taxon>
        <taxon>Actinomycetes</taxon>
        <taxon>Micromonosporales</taxon>
        <taxon>Micromonosporaceae</taxon>
        <taxon>Micromonospora</taxon>
    </lineage>
</organism>
<sequence>MSVQVYRQVGGGFVGEASGEVVDHGDADQVVSRCTSYHHFGHFADGPGAPDGEGEVSLDPSEGFAPCLTVSA</sequence>
<evidence type="ECO:0000313" key="2">
    <source>
        <dbReference type="Proteomes" id="UP000608890"/>
    </source>
</evidence>
<comment type="caution">
    <text evidence="1">The sequence shown here is derived from an EMBL/GenBank/DDBJ whole genome shotgun (WGS) entry which is preliminary data.</text>
</comment>
<reference evidence="1" key="2">
    <citation type="submission" date="2020-09" db="EMBL/GenBank/DDBJ databases">
        <authorList>
            <person name="Sun Q."/>
            <person name="Zhou Y."/>
        </authorList>
    </citation>
    <scope>NUCLEOTIDE SEQUENCE</scope>
    <source>
        <strain evidence="1">CGMCC 4.7312</strain>
    </source>
</reference>
<gene>
    <name evidence="1" type="ORF">GCM10011608_50260</name>
</gene>
<keyword evidence="2" id="KW-1185">Reference proteome</keyword>
<protein>
    <submittedName>
        <fullName evidence="1">Uncharacterized protein</fullName>
    </submittedName>
</protein>
<dbReference type="RefSeq" id="WP_189048555.1">
    <property type="nucleotide sequence ID" value="NZ_BMNB01000030.1"/>
</dbReference>